<dbReference type="InterPro" id="IPR036412">
    <property type="entry name" value="HAD-like_sf"/>
</dbReference>
<keyword evidence="6" id="KW-1278">Translocase</keyword>
<reference evidence="12 13" key="1">
    <citation type="submission" date="2020-05" db="EMBL/GenBank/DDBJ databases">
        <title>Horizontal transmission and recombination maintain forever young bacterial symbiont genomes.</title>
        <authorList>
            <person name="Russell S.L."/>
            <person name="Pepper-Tunick E."/>
            <person name="Svedberg J."/>
            <person name="Byrne A."/>
            <person name="Ruelas Castillo J."/>
            <person name="Vollmers C."/>
            <person name="Beinart R.A."/>
            <person name="Corbett-Detig R."/>
        </authorList>
    </citation>
    <scope>NUCLEOTIDE SEQUENCE [LARGE SCALE GENOMIC DNA]</scope>
    <source>
        <strain evidence="12">Santa_Monica_outfall</strain>
    </source>
</reference>
<keyword evidence="4" id="KW-0547">Nucleotide-binding</keyword>
<proteinExistence type="inferred from homology"/>
<feature type="domain" description="Cation-transporting P-type ATPase N-terminal" evidence="11">
    <location>
        <begin position="23"/>
        <end position="96"/>
    </location>
</feature>
<dbReference type="PANTHER" id="PTHR43294">
    <property type="entry name" value="SODIUM/POTASSIUM-TRANSPORTING ATPASE SUBUNIT ALPHA"/>
    <property type="match status" value="1"/>
</dbReference>
<dbReference type="Pfam" id="PF13246">
    <property type="entry name" value="Cation_ATPase"/>
    <property type="match status" value="1"/>
</dbReference>
<dbReference type="NCBIfam" id="TIGR01494">
    <property type="entry name" value="ATPase_P-type"/>
    <property type="match status" value="2"/>
</dbReference>
<dbReference type="Pfam" id="PF00689">
    <property type="entry name" value="Cation_ATPase_C"/>
    <property type="match status" value="1"/>
</dbReference>
<keyword evidence="5" id="KW-0067">ATP-binding</keyword>
<dbReference type="AlphaFoldDB" id="A0A6N0HZA7"/>
<dbReference type="GO" id="GO:1902600">
    <property type="term" value="P:proton transmembrane transport"/>
    <property type="evidence" value="ECO:0007669"/>
    <property type="project" value="TreeGrafter"/>
</dbReference>
<feature type="transmembrane region" description="Helical" evidence="10">
    <location>
        <begin position="852"/>
        <end position="870"/>
    </location>
</feature>
<accession>A0A6N0HZA7</accession>
<dbReference type="GO" id="GO:0036376">
    <property type="term" value="P:sodium ion export across plasma membrane"/>
    <property type="evidence" value="ECO:0007669"/>
    <property type="project" value="TreeGrafter"/>
</dbReference>
<dbReference type="PANTHER" id="PTHR43294:SF20">
    <property type="entry name" value="P-TYPE ATPASE"/>
    <property type="match status" value="1"/>
</dbReference>
<dbReference type="GO" id="GO:0005886">
    <property type="term" value="C:plasma membrane"/>
    <property type="evidence" value="ECO:0007669"/>
    <property type="project" value="TreeGrafter"/>
</dbReference>
<dbReference type="SFLD" id="SFLDG00002">
    <property type="entry name" value="C1.7:_P-type_atpase_like"/>
    <property type="match status" value="1"/>
</dbReference>
<dbReference type="GO" id="GO:0006883">
    <property type="term" value="P:intracellular sodium ion homeostasis"/>
    <property type="evidence" value="ECO:0007669"/>
    <property type="project" value="TreeGrafter"/>
</dbReference>
<dbReference type="InterPro" id="IPR006068">
    <property type="entry name" value="ATPase_P-typ_cation-transptr_C"/>
</dbReference>
<dbReference type="Gene3D" id="3.40.50.1000">
    <property type="entry name" value="HAD superfamily/HAD-like"/>
    <property type="match status" value="1"/>
</dbReference>
<dbReference type="InterPro" id="IPR059000">
    <property type="entry name" value="ATPase_P-type_domA"/>
</dbReference>
<evidence type="ECO:0000313" key="12">
    <source>
        <dbReference type="EMBL" id="QKQ27698.1"/>
    </source>
</evidence>
<organism evidence="12 13">
    <name type="scientific">Candidatus Reidiella endopervernicosa</name>
    <dbReference type="NCBI Taxonomy" id="2738883"/>
    <lineage>
        <taxon>Bacteria</taxon>
        <taxon>Pseudomonadati</taxon>
        <taxon>Pseudomonadota</taxon>
        <taxon>Gammaproteobacteria</taxon>
        <taxon>Candidatus Reidiella</taxon>
    </lineage>
</organism>
<dbReference type="RefSeq" id="WP_078482818.1">
    <property type="nucleotide sequence ID" value="NZ_CP054491.1"/>
</dbReference>
<dbReference type="KEGG" id="rev:HUE57_16450"/>
<dbReference type="Pfam" id="PF00690">
    <property type="entry name" value="Cation_ATPase_N"/>
    <property type="match status" value="1"/>
</dbReference>
<dbReference type="SMART" id="SM00831">
    <property type="entry name" value="Cation_ATPase_N"/>
    <property type="match status" value="1"/>
</dbReference>
<evidence type="ECO:0000256" key="7">
    <source>
        <dbReference type="ARBA" id="ARBA00022989"/>
    </source>
</evidence>
<dbReference type="InterPro" id="IPR023299">
    <property type="entry name" value="ATPase_P-typ_cyto_dom_N"/>
</dbReference>
<dbReference type="InterPro" id="IPR044492">
    <property type="entry name" value="P_typ_ATPase_HD_dom"/>
</dbReference>
<dbReference type="GO" id="GO:0030007">
    <property type="term" value="P:intracellular potassium ion homeostasis"/>
    <property type="evidence" value="ECO:0007669"/>
    <property type="project" value="TreeGrafter"/>
</dbReference>
<evidence type="ECO:0000256" key="8">
    <source>
        <dbReference type="ARBA" id="ARBA00023136"/>
    </source>
</evidence>
<evidence type="ECO:0000256" key="5">
    <source>
        <dbReference type="ARBA" id="ARBA00022840"/>
    </source>
</evidence>
<dbReference type="GO" id="GO:0005524">
    <property type="term" value="F:ATP binding"/>
    <property type="evidence" value="ECO:0007669"/>
    <property type="project" value="UniProtKB-KW"/>
</dbReference>
<keyword evidence="3 10" id="KW-0812">Transmembrane</keyword>
<sequence length="916" mass="98781">MSAHGDQQRLQGTTPETQPVITAPHQLKRAELLERLQGNKHGLSQDEVNSRLKRYGNNSLPQAKPPGITHTFIRQFFNPLIYILLLAAFVSLLLHEYSDAIFIIAVLLINAVIGTVQEYSAQRAALALQQLVTTHVMVLRSGESYQINSEALVPGDIVLLESGSRVPADMRLLSEYDLEIDESLLTGESLPVSKEAGLTLEHDTPLAERCNMAFAGTMVSRGRGRCLVTATATATEIGTLASAISRPPQKPPLLLRMERFTFMVGIFVAIAVLILATIGFISGTPLEEIFLLSVALAVSAIPEGLPVALTVALAIGMNRMAKRNVVVRRLMAVESLGSCTFIASDKTGTLTVNELTARRILLPGQPAWHISGEGMVPVGAITPPTGVDGDGSKLLIEQLAIAVTLDNEGFLGLREGEWDHHGDAVDVALLVMAHKVDIHQADALATYEKIAEIPFESEHRFSASLNLFDGRPTISTKGALESLLPMCSHMATTEGRQPIDRDALEAQAITLAAEGYRILSIASGACVPISDEPFAVSHLHGLTLLGMVGMIDPLRPTAAAAIRNCRSAGIEVSMVTGDHPLTAYAIASELQLANSLDQVVTGTALREAEQQSHAAVDQLTREARVFARVEPQQKLAIIESLTRNGHYVAVTGDGANDAPALRAAHVGVAMGKSGTDVARETADIIITDDDFSSIANGIEEGRIAYANVRKVIFLLISTGAAELVLFALSLMAGLPMPLLAVQLLWLNLVTNGIQDVALAFEPGEGNELKQPPRAPKEAIFNRLMLERVIISAVVIGIVAFLTFRWLLQAGYSVDEARNGTLLLMVLFENVHVFNSRSEHLSCFRHNPLRNKLLLFGTAAAQLIHIGAMYTPGLNEVLGVKPVAIGHWLQLLLLATSVLLAMELHKCYLKLRHTNHV</sequence>
<dbReference type="PRINTS" id="PR00120">
    <property type="entry name" value="HATPASE"/>
</dbReference>
<evidence type="ECO:0000313" key="13">
    <source>
        <dbReference type="Proteomes" id="UP000509658"/>
    </source>
</evidence>
<dbReference type="Gene3D" id="1.20.1110.10">
    <property type="entry name" value="Calcium-transporting ATPase, transmembrane domain"/>
    <property type="match status" value="1"/>
</dbReference>
<evidence type="ECO:0000256" key="10">
    <source>
        <dbReference type="SAM" id="Phobius"/>
    </source>
</evidence>
<evidence type="ECO:0000256" key="6">
    <source>
        <dbReference type="ARBA" id="ARBA00022967"/>
    </source>
</evidence>
<dbReference type="SUPFAM" id="SSF81665">
    <property type="entry name" value="Calcium ATPase, transmembrane domain M"/>
    <property type="match status" value="1"/>
</dbReference>
<feature type="transmembrane region" description="Helical" evidence="10">
    <location>
        <begin position="76"/>
        <end position="94"/>
    </location>
</feature>
<evidence type="ECO:0000256" key="1">
    <source>
        <dbReference type="ARBA" id="ARBA00004141"/>
    </source>
</evidence>
<dbReference type="GO" id="GO:0005391">
    <property type="term" value="F:P-type sodium:potassium-exchanging transporter activity"/>
    <property type="evidence" value="ECO:0007669"/>
    <property type="project" value="TreeGrafter"/>
</dbReference>
<dbReference type="InterPro" id="IPR008250">
    <property type="entry name" value="ATPase_P-typ_transduc_dom_A_sf"/>
</dbReference>
<evidence type="ECO:0000256" key="3">
    <source>
        <dbReference type="ARBA" id="ARBA00022692"/>
    </source>
</evidence>
<feature type="region of interest" description="Disordered" evidence="9">
    <location>
        <begin position="1"/>
        <end position="21"/>
    </location>
</feature>
<dbReference type="InterPro" id="IPR004014">
    <property type="entry name" value="ATPase_P-typ_cation-transptr_N"/>
</dbReference>
<dbReference type="InterPro" id="IPR050510">
    <property type="entry name" value="Cation_transp_ATPase_P-type"/>
</dbReference>
<dbReference type="Gene3D" id="3.40.1110.10">
    <property type="entry name" value="Calcium-transporting ATPase, cytoplasmic domain N"/>
    <property type="match status" value="1"/>
</dbReference>
<name>A0A6N0HZA7_9GAMM</name>
<dbReference type="EMBL" id="CP054491">
    <property type="protein sequence ID" value="QKQ27698.1"/>
    <property type="molecule type" value="Genomic_DNA"/>
</dbReference>
<keyword evidence="8 10" id="KW-0472">Membrane</keyword>
<feature type="transmembrane region" description="Helical" evidence="10">
    <location>
        <begin position="711"/>
        <end position="734"/>
    </location>
</feature>
<comment type="subcellular location">
    <subcellularLocation>
        <location evidence="1">Membrane</location>
        <topology evidence="1">Multi-pass membrane protein</topology>
    </subcellularLocation>
</comment>
<dbReference type="PRINTS" id="PR00119">
    <property type="entry name" value="CATATPASE"/>
</dbReference>
<dbReference type="InterPro" id="IPR023214">
    <property type="entry name" value="HAD_sf"/>
</dbReference>
<evidence type="ECO:0000256" key="2">
    <source>
        <dbReference type="ARBA" id="ARBA00005675"/>
    </source>
</evidence>
<dbReference type="GO" id="GO:1990573">
    <property type="term" value="P:potassium ion import across plasma membrane"/>
    <property type="evidence" value="ECO:0007669"/>
    <property type="project" value="TreeGrafter"/>
</dbReference>
<evidence type="ECO:0000259" key="11">
    <source>
        <dbReference type="SMART" id="SM00831"/>
    </source>
</evidence>
<feature type="transmembrane region" description="Helical" evidence="10">
    <location>
        <begin position="289"/>
        <end position="315"/>
    </location>
</feature>
<dbReference type="InterPro" id="IPR001757">
    <property type="entry name" value="P_typ_ATPase"/>
</dbReference>
<dbReference type="GO" id="GO:0016887">
    <property type="term" value="F:ATP hydrolysis activity"/>
    <property type="evidence" value="ECO:0007669"/>
    <property type="project" value="InterPro"/>
</dbReference>
<feature type="transmembrane region" description="Helical" evidence="10">
    <location>
        <begin position="788"/>
        <end position="807"/>
    </location>
</feature>
<dbReference type="Proteomes" id="UP000509658">
    <property type="component" value="Chromosome"/>
</dbReference>
<dbReference type="Pfam" id="PF08282">
    <property type="entry name" value="Hydrolase_3"/>
    <property type="match status" value="1"/>
</dbReference>
<dbReference type="Gene3D" id="2.70.150.10">
    <property type="entry name" value="Calcium-transporting ATPase, cytoplasmic transduction domain A"/>
    <property type="match status" value="1"/>
</dbReference>
<evidence type="ECO:0000256" key="4">
    <source>
        <dbReference type="ARBA" id="ARBA00022741"/>
    </source>
</evidence>
<dbReference type="InterPro" id="IPR023298">
    <property type="entry name" value="ATPase_P-typ_TM_dom_sf"/>
</dbReference>
<gene>
    <name evidence="12" type="ORF">HUE57_16450</name>
</gene>
<dbReference type="SUPFAM" id="SSF81653">
    <property type="entry name" value="Calcium ATPase, transduction domain A"/>
    <property type="match status" value="1"/>
</dbReference>
<keyword evidence="7 10" id="KW-1133">Transmembrane helix</keyword>
<dbReference type="SUPFAM" id="SSF81660">
    <property type="entry name" value="Metal cation-transporting ATPase, ATP-binding domain N"/>
    <property type="match status" value="1"/>
</dbReference>
<protein>
    <submittedName>
        <fullName evidence="12">HAD-IC family P-type ATPase</fullName>
    </submittedName>
</protein>
<dbReference type="Pfam" id="PF00122">
    <property type="entry name" value="E1-E2_ATPase"/>
    <property type="match status" value="1"/>
</dbReference>
<feature type="transmembrane region" description="Helical" evidence="10">
    <location>
        <begin position="882"/>
        <end position="901"/>
    </location>
</feature>
<dbReference type="InterPro" id="IPR018303">
    <property type="entry name" value="ATPase_P-typ_P_site"/>
</dbReference>
<keyword evidence="13" id="KW-1185">Reference proteome</keyword>
<dbReference type="SFLD" id="SFLDF00027">
    <property type="entry name" value="p-type_atpase"/>
    <property type="match status" value="1"/>
</dbReference>
<feature type="transmembrane region" description="Helical" evidence="10">
    <location>
        <begin position="100"/>
        <end position="116"/>
    </location>
</feature>
<evidence type="ECO:0000256" key="9">
    <source>
        <dbReference type="SAM" id="MobiDB-lite"/>
    </source>
</evidence>
<dbReference type="SUPFAM" id="SSF56784">
    <property type="entry name" value="HAD-like"/>
    <property type="match status" value="1"/>
</dbReference>
<dbReference type="SFLD" id="SFLDS00003">
    <property type="entry name" value="Haloacid_Dehalogenase"/>
    <property type="match status" value="1"/>
</dbReference>
<dbReference type="PROSITE" id="PS00154">
    <property type="entry name" value="ATPASE_E1_E2"/>
    <property type="match status" value="1"/>
</dbReference>
<comment type="similarity">
    <text evidence="2">Belongs to the cation transport ATPase (P-type) (TC 3.A.3) family. Type IIA subfamily.</text>
</comment>
<feature type="compositionally biased region" description="Polar residues" evidence="9">
    <location>
        <begin position="8"/>
        <end position="20"/>
    </location>
</feature>
<feature type="transmembrane region" description="Helical" evidence="10">
    <location>
        <begin position="260"/>
        <end position="283"/>
    </location>
</feature>